<reference evidence="5 6" key="1">
    <citation type="submission" date="2019-04" db="EMBL/GenBank/DDBJ databases">
        <title>Microbes associate with the intestines of laboratory mice.</title>
        <authorList>
            <person name="Navarre W."/>
            <person name="Wong E."/>
            <person name="Huang K.C."/>
            <person name="Tropini C."/>
            <person name="Ng K."/>
            <person name="Yu B."/>
        </authorList>
    </citation>
    <scope>NUCLEOTIDE SEQUENCE [LARGE SCALE GENOMIC DNA]</scope>
    <source>
        <strain evidence="5 6">NM87_A27A</strain>
    </source>
</reference>
<dbReference type="Pfam" id="PF25209">
    <property type="entry name" value="Phage_capsid_4"/>
    <property type="match status" value="1"/>
</dbReference>
<sequence>MSDDRLMQTRRIDVDGIELRDAEDGAGLTLSGVAVPFGREYAMFDDYSEVIDPDCDFGSRDVKLAREHGALIGRITEQKREADGLHITARIADTAQGREVADLVREGVYDAFSIGFKPVTNTIESRDDGTTVVHRTAVELFEVSVTGIPAYPDAKITGQRDITNNDTDKEGTAMTDNMNEVAELRDELNGELRDIRAAIAHMEPTTEAAAVGCAYRSAGEYLKALAAGDEQAVALMRDTRDLITTSNGSNTTTWIADDLKLIEQRRKVMGLLTHAALPPKGMTMEYNVIVSDTMSTAKQANEGDALTFGKISFGTKTAAINTYGGYTTLSRQTIERSEVPVLDTAIRALTNSYAKATELAVRSELYSLIKTQRDATSDANKIDAPKTVAAMTPNDWAALILDAAEIVDDRNTSLGTLAVSKDVAKALITLTDTGSRFLDISGKGNDTLGSFDLTGVVGDLMRVPVNILPSADAGTAVFLDPSAVTVWESGGPTQLTDGDAIKLTESYSVYGYLAIGATDANAMLPIKFASK</sequence>
<feature type="domain" description="Prohead serine protease" evidence="4">
    <location>
        <begin position="18"/>
        <end position="162"/>
    </location>
</feature>
<name>A0A4S4F5B3_9BIFI</name>
<accession>A0A4S4F5B3</accession>
<keyword evidence="3" id="KW-0378">Hydrolase</keyword>
<evidence type="ECO:0000313" key="6">
    <source>
        <dbReference type="Proteomes" id="UP000306798"/>
    </source>
</evidence>
<dbReference type="InterPro" id="IPR054613">
    <property type="entry name" value="Peptidase_S78_dom"/>
</dbReference>
<evidence type="ECO:0000256" key="2">
    <source>
        <dbReference type="ARBA" id="ARBA00022670"/>
    </source>
</evidence>
<dbReference type="GO" id="GO:0008233">
    <property type="term" value="F:peptidase activity"/>
    <property type="evidence" value="ECO:0007669"/>
    <property type="project" value="UniProtKB-KW"/>
</dbReference>
<protein>
    <submittedName>
        <fullName evidence="5">HK97 family phage prohead protease</fullName>
    </submittedName>
</protein>
<keyword evidence="2 5" id="KW-0645">Protease</keyword>
<dbReference type="NCBIfam" id="TIGR01543">
    <property type="entry name" value="proheadase_HK97"/>
    <property type="match status" value="1"/>
</dbReference>
<proteinExistence type="predicted"/>
<organism evidence="5 6">
    <name type="scientific">Bifidobacterium pseudolongum</name>
    <dbReference type="NCBI Taxonomy" id="1694"/>
    <lineage>
        <taxon>Bacteria</taxon>
        <taxon>Bacillati</taxon>
        <taxon>Actinomycetota</taxon>
        <taxon>Actinomycetes</taxon>
        <taxon>Bifidobacteriales</taxon>
        <taxon>Bifidobacteriaceae</taxon>
        <taxon>Bifidobacterium</taxon>
    </lineage>
</organism>
<dbReference type="GO" id="GO:0006508">
    <property type="term" value="P:proteolysis"/>
    <property type="evidence" value="ECO:0007669"/>
    <property type="project" value="UniProtKB-KW"/>
</dbReference>
<evidence type="ECO:0000256" key="3">
    <source>
        <dbReference type="ARBA" id="ARBA00022801"/>
    </source>
</evidence>
<evidence type="ECO:0000256" key="1">
    <source>
        <dbReference type="ARBA" id="ARBA00022612"/>
    </source>
</evidence>
<dbReference type="Pfam" id="PF04586">
    <property type="entry name" value="Peptidase_S78"/>
    <property type="match status" value="1"/>
</dbReference>
<dbReference type="Proteomes" id="UP000306798">
    <property type="component" value="Unassembled WGS sequence"/>
</dbReference>
<evidence type="ECO:0000313" key="5">
    <source>
        <dbReference type="EMBL" id="THG24930.1"/>
    </source>
</evidence>
<dbReference type="SUPFAM" id="SSF56563">
    <property type="entry name" value="Major capsid protein gp5"/>
    <property type="match status" value="1"/>
</dbReference>
<dbReference type="EMBL" id="SSTF01000019">
    <property type="protein sequence ID" value="THG24930.1"/>
    <property type="molecule type" value="Genomic_DNA"/>
</dbReference>
<dbReference type="InterPro" id="IPR006433">
    <property type="entry name" value="Prohead_protease"/>
</dbReference>
<dbReference type="AlphaFoldDB" id="A0A4S4F5B3"/>
<comment type="caution">
    <text evidence="5">The sequence shown here is derived from an EMBL/GenBank/DDBJ whole genome shotgun (WGS) entry which is preliminary data.</text>
</comment>
<keyword evidence="1" id="KW-1188">Viral release from host cell</keyword>
<dbReference type="RefSeq" id="WP_136511479.1">
    <property type="nucleotide sequence ID" value="NZ_SSTF01000019.1"/>
</dbReference>
<evidence type="ECO:0000259" key="4">
    <source>
        <dbReference type="Pfam" id="PF04586"/>
    </source>
</evidence>
<gene>
    <name evidence="5" type="ORF">E5991_06940</name>
</gene>